<dbReference type="Pfam" id="PF00557">
    <property type="entry name" value="Peptidase_M24"/>
    <property type="match status" value="1"/>
</dbReference>
<evidence type="ECO:0000313" key="2">
    <source>
        <dbReference type="EMBL" id="ASJ22929.1"/>
    </source>
</evidence>
<name>A0A248LEM6_9NEIS</name>
<dbReference type="EMBL" id="CP022115">
    <property type="protein sequence ID" value="ASJ22929.1"/>
    <property type="molecule type" value="Genomic_DNA"/>
</dbReference>
<dbReference type="OrthoDB" id="570664at2"/>
<reference evidence="3" key="1">
    <citation type="submission" date="2017-06" db="EMBL/GenBank/DDBJ databases">
        <title>Whole genome sequence of Laribacter hongkongensis LHGZ1.</title>
        <authorList>
            <person name="Chen D."/>
            <person name="Wu H."/>
            <person name="Chen J."/>
        </authorList>
    </citation>
    <scope>NUCLEOTIDE SEQUENCE [LARGE SCALE GENOMIC DNA]</scope>
    <source>
        <strain evidence="3">LHGZ1</strain>
    </source>
</reference>
<evidence type="ECO:0000313" key="3">
    <source>
        <dbReference type="Proteomes" id="UP000197424"/>
    </source>
</evidence>
<gene>
    <name evidence="2" type="ORF">LHGZ1_0098</name>
</gene>
<proteinExistence type="predicted"/>
<dbReference type="Gene3D" id="3.90.230.10">
    <property type="entry name" value="Creatinase/methionine aminopeptidase superfamily"/>
    <property type="match status" value="1"/>
</dbReference>
<evidence type="ECO:0000259" key="1">
    <source>
        <dbReference type="Pfam" id="PF00557"/>
    </source>
</evidence>
<protein>
    <submittedName>
        <fullName evidence="2">Iron-sulfur cluster-binding protein</fullName>
    </submittedName>
</protein>
<organism evidence="2 3">
    <name type="scientific">Laribacter hongkongensis</name>
    <dbReference type="NCBI Taxonomy" id="168471"/>
    <lineage>
        <taxon>Bacteria</taxon>
        <taxon>Pseudomonadati</taxon>
        <taxon>Pseudomonadota</taxon>
        <taxon>Betaproteobacteria</taxon>
        <taxon>Neisseriales</taxon>
        <taxon>Aquaspirillaceae</taxon>
        <taxon>Laribacter</taxon>
    </lineage>
</organism>
<sequence length="229" mass="25158">MSQTCHPEAVGPRFSPDKMLVARDKTMEAVQRIASLIRPGMTEQQAKVLAKDELEKMGMDRLWHGIIIRFGASTLKTFSQPIDPDNVLLEDDIFFIDLGVVWDGHEGDAGDTFVTGDHAGKLACARAARQLWFEVAAKWRAEGPSGPALYQFAQARAQAMGWKLNMDIQGHRVSDFPHAIYKAGSLGDFSACPDTGLWILEIQISDPAGTCGAFYEDLLSRHDQSPPAA</sequence>
<dbReference type="InterPro" id="IPR000994">
    <property type="entry name" value="Pept_M24"/>
</dbReference>
<dbReference type="SUPFAM" id="SSF55920">
    <property type="entry name" value="Creatinase/aminopeptidase"/>
    <property type="match status" value="1"/>
</dbReference>
<dbReference type="Proteomes" id="UP000197424">
    <property type="component" value="Chromosome"/>
</dbReference>
<accession>A0A248LEM6</accession>
<dbReference type="InterPro" id="IPR036005">
    <property type="entry name" value="Creatinase/aminopeptidase-like"/>
</dbReference>
<feature type="domain" description="Peptidase M24" evidence="1">
    <location>
        <begin position="18"/>
        <end position="173"/>
    </location>
</feature>
<dbReference type="AlphaFoldDB" id="A0A248LEM6"/>